<evidence type="ECO:0000256" key="4">
    <source>
        <dbReference type="ARBA" id="ARBA00022448"/>
    </source>
</evidence>
<dbReference type="EMBL" id="LHXJ01000052">
    <property type="protein sequence ID" value="KXA90203.1"/>
    <property type="molecule type" value="Genomic_DNA"/>
</dbReference>
<feature type="transmembrane region" description="Helical" evidence="9">
    <location>
        <begin position="168"/>
        <end position="192"/>
    </location>
</feature>
<gene>
    <name evidence="10" type="ORF">AKJ57_04335</name>
</gene>
<comment type="function">
    <text evidence="1">Potential transporter for phosphate.</text>
</comment>
<dbReference type="GO" id="GO:0005315">
    <property type="term" value="F:phosphate transmembrane transporter activity"/>
    <property type="evidence" value="ECO:0007669"/>
    <property type="project" value="InterPro"/>
</dbReference>
<dbReference type="AlphaFoldDB" id="A0A133U7N4"/>
<keyword evidence="7 9" id="KW-1133">Transmembrane helix</keyword>
<organism evidence="10 11">
    <name type="scientific">candidate division MSBL1 archaeon SCGC-AAA259A05</name>
    <dbReference type="NCBI Taxonomy" id="1698259"/>
    <lineage>
        <taxon>Archaea</taxon>
        <taxon>Methanobacteriati</taxon>
        <taxon>Methanobacteriota</taxon>
        <taxon>candidate division MSBL1</taxon>
    </lineage>
</organism>
<reference evidence="10 11" key="1">
    <citation type="journal article" date="2016" name="Sci. Rep.">
        <title>Metabolic traits of an uncultured archaeal lineage -MSBL1- from brine pools of the Red Sea.</title>
        <authorList>
            <person name="Mwirichia R."/>
            <person name="Alam I."/>
            <person name="Rashid M."/>
            <person name="Vinu M."/>
            <person name="Ba-Alawi W."/>
            <person name="Anthony Kamau A."/>
            <person name="Kamanda Ngugi D."/>
            <person name="Goker M."/>
            <person name="Klenk H.P."/>
            <person name="Bajic V."/>
            <person name="Stingl U."/>
        </authorList>
    </citation>
    <scope>NUCLEOTIDE SEQUENCE [LARGE SCALE GENOMIC DNA]</scope>
    <source>
        <strain evidence="10">SCGC-AAA259A05</strain>
    </source>
</reference>
<evidence type="ECO:0000313" key="11">
    <source>
        <dbReference type="Proteomes" id="UP000070163"/>
    </source>
</evidence>
<keyword evidence="6 9" id="KW-0812">Transmembrane</keyword>
<keyword evidence="11" id="KW-1185">Reference proteome</keyword>
<keyword evidence="5" id="KW-0592">Phosphate transport</keyword>
<feature type="transmembrane region" description="Helical" evidence="9">
    <location>
        <begin position="264"/>
        <end position="283"/>
    </location>
</feature>
<feature type="transmembrane region" description="Helical" evidence="9">
    <location>
        <begin position="198"/>
        <end position="218"/>
    </location>
</feature>
<feature type="transmembrane region" description="Helical" evidence="9">
    <location>
        <begin position="103"/>
        <end position="122"/>
    </location>
</feature>
<dbReference type="InterPro" id="IPR001204">
    <property type="entry name" value="Phos_transporter"/>
</dbReference>
<keyword evidence="4" id="KW-0813">Transport</keyword>
<proteinExistence type="inferred from homology"/>
<dbReference type="GO" id="GO:0016020">
    <property type="term" value="C:membrane"/>
    <property type="evidence" value="ECO:0007669"/>
    <property type="project" value="UniProtKB-SubCell"/>
</dbReference>
<evidence type="ECO:0000313" key="10">
    <source>
        <dbReference type="EMBL" id="KXA90203.1"/>
    </source>
</evidence>
<evidence type="ECO:0000256" key="7">
    <source>
        <dbReference type="ARBA" id="ARBA00022989"/>
    </source>
</evidence>
<feature type="transmembrane region" description="Helical" evidence="9">
    <location>
        <begin position="134"/>
        <end position="156"/>
    </location>
</feature>
<feature type="transmembrane region" description="Helical" evidence="9">
    <location>
        <begin position="239"/>
        <end position="258"/>
    </location>
</feature>
<evidence type="ECO:0000256" key="2">
    <source>
        <dbReference type="ARBA" id="ARBA00004141"/>
    </source>
</evidence>
<feature type="transmembrane region" description="Helical" evidence="9">
    <location>
        <begin position="78"/>
        <end position="96"/>
    </location>
</feature>
<dbReference type="Pfam" id="PF01384">
    <property type="entry name" value="PHO4"/>
    <property type="match status" value="1"/>
</dbReference>
<evidence type="ECO:0000256" key="3">
    <source>
        <dbReference type="ARBA" id="ARBA00009916"/>
    </source>
</evidence>
<feature type="transmembrane region" description="Helical" evidence="9">
    <location>
        <begin position="290"/>
        <end position="311"/>
    </location>
</feature>
<keyword evidence="8 9" id="KW-0472">Membrane</keyword>
<accession>A0A133U7N4</accession>
<evidence type="ECO:0008006" key="12">
    <source>
        <dbReference type="Google" id="ProtNLM"/>
    </source>
</evidence>
<dbReference type="PANTHER" id="PTHR11101">
    <property type="entry name" value="PHOSPHATE TRANSPORTER"/>
    <property type="match status" value="1"/>
</dbReference>
<evidence type="ECO:0000256" key="5">
    <source>
        <dbReference type="ARBA" id="ARBA00022592"/>
    </source>
</evidence>
<comment type="subcellular location">
    <subcellularLocation>
        <location evidence="2">Membrane</location>
        <topology evidence="2">Multi-pass membrane protein</topology>
    </subcellularLocation>
</comment>
<dbReference type="GO" id="GO:0035435">
    <property type="term" value="P:phosphate ion transmembrane transport"/>
    <property type="evidence" value="ECO:0007669"/>
    <property type="project" value="TreeGrafter"/>
</dbReference>
<evidence type="ECO:0000256" key="6">
    <source>
        <dbReference type="ARBA" id="ARBA00022692"/>
    </source>
</evidence>
<name>A0A133U7N4_9EURY</name>
<comment type="similarity">
    <text evidence="3">Belongs to the inorganic phosphate transporter (PiT) (TC 2.A.20) family.</text>
</comment>
<dbReference type="Proteomes" id="UP000070163">
    <property type="component" value="Unassembled WGS sequence"/>
</dbReference>
<comment type="caution">
    <text evidence="10">The sequence shown here is derived from an EMBL/GenBank/DDBJ whole genome shotgun (WGS) entry which is preliminary data.</text>
</comment>
<evidence type="ECO:0000256" key="1">
    <source>
        <dbReference type="ARBA" id="ARBA00001981"/>
    </source>
</evidence>
<protein>
    <recommendedName>
        <fullName evidence="12">Phosphate permease</fullName>
    </recommendedName>
</protein>
<feature type="transmembrane region" description="Helical" evidence="9">
    <location>
        <begin position="39"/>
        <end position="58"/>
    </location>
</feature>
<sequence>MTVNFFLVVAAAFLVSWMIGANSVSAAFAPVVGTKAGGVLRGALFAGIFGLIGAIVQGGNVAGTVGSGLIRGVELTTVTASIILLTAAALIIFGVFSHVPIPIAFTVVGGVLGAGLGLGYPLNMSNVQVIAATWIAIPFVSIFLGYAFSMALRFFLDKEDSETTLDTLVFVIGAFCAYTAGANLVGLAVGPLVHNIDLSLKILLFLGGATILLGAWIGGPRIVNAVSKDYSELGARRSACALAVATVIAQIATIMGIPVSFNEVIIASIIGSGLIVGVGGIQFKKIAKTVLSWIGSFFASMGITWIATIVFV</sequence>
<feature type="transmembrane region" description="Helical" evidence="9">
    <location>
        <begin position="6"/>
        <end position="32"/>
    </location>
</feature>
<dbReference type="PANTHER" id="PTHR11101:SF80">
    <property type="entry name" value="PHOSPHATE TRANSPORTER"/>
    <property type="match status" value="1"/>
</dbReference>
<evidence type="ECO:0000256" key="9">
    <source>
        <dbReference type="SAM" id="Phobius"/>
    </source>
</evidence>
<evidence type="ECO:0000256" key="8">
    <source>
        <dbReference type="ARBA" id="ARBA00023136"/>
    </source>
</evidence>